<dbReference type="PROSITE" id="PS00061">
    <property type="entry name" value="ADH_SHORT"/>
    <property type="match status" value="1"/>
</dbReference>
<feature type="domain" description="Ketoreductase" evidence="4">
    <location>
        <begin position="33"/>
        <end position="212"/>
    </location>
</feature>
<proteinExistence type="inferred from homology"/>
<comment type="similarity">
    <text evidence="1">Belongs to the short-chain dehydrogenases/reductases (SDR) family.</text>
</comment>
<dbReference type="GO" id="GO:0016616">
    <property type="term" value="F:oxidoreductase activity, acting on the CH-OH group of donors, NAD or NADP as acceptor"/>
    <property type="evidence" value="ECO:0007669"/>
    <property type="project" value="TreeGrafter"/>
</dbReference>
<dbReference type="GO" id="GO:0006633">
    <property type="term" value="P:fatty acid biosynthetic process"/>
    <property type="evidence" value="ECO:0007669"/>
    <property type="project" value="TreeGrafter"/>
</dbReference>
<evidence type="ECO:0000313" key="6">
    <source>
        <dbReference type="Proteomes" id="UP001206890"/>
    </source>
</evidence>
<comment type="caution">
    <text evidence="5">The sequence shown here is derived from an EMBL/GenBank/DDBJ whole genome shotgun (WGS) entry which is preliminary data.</text>
</comment>
<evidence type="ECO:0000259" key="4">
    <source>
        <dbReference type="SMART" id="SM00822"/>
    </source>
</evidence>
<feature type="region of interest" description="Disordered" evidence="3">
    <location>
        <begin position="1"/>
        <end position="21"/>
    </location>
</feature>
<evidence type="ECO:0000256" key="1">
    <source>
        <dbReference type="ARBA" id="ARBA00006484"/>
    </source>
</evidence>
<dbReference type="SUPFAM" id="SSF51735">
    <property type="entry name" value="NAD(P)-binding Rossmann-fold domains"/>
    <property type="match status" value="1"/>
</dbReference>
<evidence type="ECO:0000256" key="3">
    <source>
        <dbReference type="SAM" id="MobiDB-lite"/>
    </source>
</evidence>
<dbReference type="RefSeq" id="WP_259824988.1">
    <property type="nucleotide sequence ID" value="NZ_JALXPR010000096.1"/>
</dbReference>
<dbReference type="Pfam" id="PF13561">
    <property type="entry name" value="adh_short_C2"/>
    <property type="match status" value="1"/>
</dbReference>
<protein>
    <submittedName>
        <fullName evidence="5">SDR family oxidoreductase</fullName>
    </submittedName>
</protein>
<dbReference type="InterPro" id="IPR020904">
    <property type="entry name" value="Sc_DH/Rdtase_CS"/>
</dbReference>
<reference evidence="5" key="1">
    <citation type="submission" date="2022-04" db="EMBL/GenBank/DDBJ databases">
        <title>Human microbiome associated bacterial genomes.</title>
        <authorList>
            <person name="Sandstrom S."/>
            <person name="Salamzade R."/>
            <person name="Kalan L.R."/>
        </authorList>
    </citation>
    <scope>NUCLEOTIDE SEQUENCE</scope>
    <source>
        <strain evidence="5">P3-SID1762</strain>
    </source>
</reference>
<dbReference type="PANTHER" id="PTHR42760">
    <property type="entry name" value="SHORT-CHAIN DEHYDROGENASES/REDUCTASES FAMILY MEMBER"/>
    <property type="match status" value="1"/>
</dbReference>
<keyword evidence="2" id="KW-0560">Oxidoreductase</keyword>
<dbReference type="EMBL" id="JALXTC010000018">
    <property type="protein sequence ID" value="MCT2117255.1"/>
    <property type="molecule type" value="Genomic_DNA"/>
</dbReference>
<organism evidence="5 6">
    <name type="scientific">Dietzia cinnamea</name>
    <dbReference type="NCBI Taxonomy" id="321318"/>
    <lineage>
        <taxon>Bacteria</taxon>
        <taxon>Bacillati</taxon>
        <taxon>Actinomycetota</taxon>
        <taxon>Actinomycetes</taxon>
        <taxon>Mycobacteriales</taxon>
        <taxon>Dietziaceae</taxon>
        <taxon>Dietzia</taxon>
    </lineage>
</organism>
<gene>
    <name evidence="5" type="ORF">M3D93_05735</name>
</gene>
<dbReference type="FunFam" id="3.40.50.720:FF:000084">
    <property type="entry name" value="Short-chain dehydrogenase reductase"/>
    <property type="match status" value="1"/>
</dbReference>
<dbReference type="InterPro" id="IPR002347">
    <property type="entry name" value="SDR_fam"/>
</dbReference>
<dbReference type="AlphaFoldDB" id="A0AAW5Q890"/>
<sequence length="274" mass="27953">MTDATTAAPSPVDPRTGPQSAAPVLDRFRLDGRVAVITGASSGLGAGFARALSSAGATVVLAARRRDRLEALADDLRASGGTAMTVACDVADPEACAAMVRAVMDAHGRIDILVNNAGLGTAVPALKETPEQFRGVVDVNLNGAYWAAKECAAVMGPGSSIVNVASVLGLTAGFAPQAAYSATKAAVLGLTRDLAHQWGSRRGIRVNALAPGYFASEMTDEIPEKMLADITGSTIFGRLGLQPELDSALVFLASDASSFITGATLVVDGGMTLH</sequence>
<dbReference type="Proteomes" id="UP001206890">
    <property type="component" value="Unassembled WGS sequence"/>
</dbReference>
<dbReference type="InterPro" id="IPR057326">
    <property type="entry name" value="KR_dom"/>
</dbReference>
<evidence type="ECO:0000256" key="2">
    <source>
        <dbReference type="ARBA" id="ARBA00023002"/>
    </source>
</evidence>
<evidence type="ECO:0000313" key="5">
    <source>
        <dbReference type="EMBL" id="MCT2117255.1"/>
    </source>
</evidence>
<accession>A0AAW5Q890</accession>
<dbReference type="PANTHER" id="PTHR42760:SF133">
    <property type="entry name" value="3-OXOACYL-[ACYL-CARRIER-PROTEIN] REDUCTASE"/>
    <property type="match status" value="1"/>
</dbReference>
<dbReference type="SMART" id="SM00822">
    <property type="entry name" value="PKS_KR"/>
    <property type="match status" value="1"/>
</dbReference>
<name>A0AAW5Q890_9ACTN</name>
<dbReference type="PRINTS" id="PR00081">
    <property type="entry name" value="GDHRDH"/>
</dbReference>
<dbReference type="GO" id="GO:0048038">
    <property type="term" value="F:quinone binding"/>
    <property type="evidence" value="ECO:0007669"/>
    <property type="project" value="TreeGrafter"/>
</dbReference>
<dbReference type="PRINTS" id="PR00080">
    <property type="entry name" value="SDRFAMILY"/>
</dbReference>
<dbReference type="InterPro" id="IPR036291">
    <property type="entry name" value="NAD(P)-bd_dom_sf"/>
</dbReference>
<dbReference type="Gene3D" id="3.40.50.720">
    <property type="entry name" value="NAD(P)-binding Rossmann-like Domain"/>
    <property type="match status" value="1"/>
</dbReference>